<dbReference type="EMBL" id="BQKA01000006">
    <property type="protein sequence ID" value="GJM49254.1"/>
    <property type="molecule type" value="Genomic_DNA"/>
</dbReference>
<reference evidence="4 7" key="1">
    <citation type="submission" date="2021-11" db="EMBL/GenBank/DDBJ databases">
        <title>Draft genome sequence of Capnocytophaga sp. strain KC07075 isolated from cat oral cavity.</title>
        <authorList>
            <person name="Suzuki M."/>
            <person name="Imaoka K."/>
            <person name="Kimura M."/>
            <person name="Morikawa S."/>
            <person name="Maeda K."/>
        </authorList>
    </citation>
    <scope>NUCLEOTIDE SEQUENCE</scope>
    <source>
        <strain evidence="4">KC07075</strain>
        <strain evidence="5 7">KC07079</strain>
    </source>
</reference>
<evidence type="ECO:0000313" key="4">
    <source>
        <dbReference type="EMBL" id="GJM49254.1"/>
    </source>
</evidence>
<dbReference type="InterPro" id="IPR011055">
    <property type="entry name" value="Dup_hybrid_motif"/>
</dbReference>
<dbReference type="PANTHER" id="PTHR21666:SF289">
    <property type="entry name" value="L-ALA--D-GLU ENDOPEPTIDASE"/>
    <property type="match status" value="1"/>
</dbReference>
<keyword evidence="2" id="KW-0472">Membrane</keyword>
<keyword evidence="1" id="KW-0732">Signal</keyword>
<evidence type="ECO:0000313" key="5">
    <source>
        <dbReference type="EMBL" id="GJM52404.1"/>
    </source>
</evidence>
<dbReference type="CDD" id="cd12797">
    <property type="entry name" value="M23_peptidase"/>
    <property type="match status" value="1"/>
</dbReference>
<keyword evidence="2" id="KW-1133">Transmembrane helix</keyword>
<sequence length="292" mass="33208">MAKEKGKKRKEFQRKMLYKYRVVIMNEDTLEEKASMRLNRLNIFVFGSLFAILMIVATTLIIIYTPLRQYILGFSEADMRQHIVNLAFKSDSLENSLKKNELYFTSIQKVLRGDIQPDNINRDSVPLDNTRQNLEALNLAPKEEELRLRQEVAEEEKYSTFDPASAGKTELLFFSPVSGTTSAEFAPDKKHYGVDISAPEGTAVKSIADGTVIFAEWSAQTGFVIIVKHINEFISVYKHNASLTKRQGDFVRSGEVIATVGNTGEYSTGTHLHFELWNNGYPVNPFNYINFK</sequence>
<dbReference type="Pfam" id="PF01551">
    <property type="entry name" value="Peptidase_M23"/>
    <property type="match status" value="1"/>
</dbReference>
<evidence type="ECO:0000256" key="1">
    <source>
        <dbReference type="ARBA" id="ARBA00022729"/>
    </source>
</evidence>
<name>A0AAV5ARY1_9FLAO</name>
<evidence type="ECO:0000313" key="7">
    <source>
        <dbReference type="Proteomes" id="UP001208692"/>
    </source>
</evidence>
<keyword evidence="7" id="KW-1185">Reference proteome</keyword>
<feature type="domain" description="M23ase beta-sheet core" evidence="3">
    <location>
        <begin position="190"/>
        <end position="285"/>
    </location>
</feature>
<dbReference type="SUPFAM" id="SSF51261">
    <property type="entry name" value="Duplicated hybrid motif"/>
    <property type="match status" value="1"/>
</dbReference>
<feature type="transmembrane region" description="Helical" evidence="2">
    <location>
        <begin position="43"/>
        <end position="64"/>
    </location>
</feature>
<keyword evidence="2" id="KW-0812">Transmembrane</keyword>
<dbReference type="GO" id="GO:0004222">
    <property type="term" value="F:metalloendopeptidase activity"/>
    <property type="evidence" value="ECO:0007669"/>
    <property type="project" value="TreeGrafter"/>
</dbReference>
<dbReference type="Gene3D" id="2.70.70.10">
    <property type="entry name" value="Glucose Permease (Domain IIA)"/>
    <property type="match status" value="1"/>
</dbReference>
<protein>
    <submittedName>
        <fullName evidence="4">Peptidase M23</fullName>
    </submittedName>
</protein>
<dbReference type="Proteomes" id="UP001207736">
    <property type="component" value="Unassembled WGS sequence"/>
</dbReference>
<evidence type="ECO:0000313" key="6">
    <source>
        <dbReference type="Proteomes" id="UP001207736"/>
    </source>
</evidence>
<comment type="caution">
    <text evidence="4">The sequence shown here is derived from an EMBL/GenBank/DDBJ whole genome shotgun (WGS) entry which is preliminary data.</text>
</comment>
<evidence type="ECO:0000259" key="3">
    <source>
        <dbReference type="Pfam" id="PF01551"/>
    </source>
</evidence>
<dbReference type="RefSeq" id="WP_264845839.1">
    <property type="nucleotide sequence ID" value="NZ_BPMA01000016.1"/>
</dbReference>
<gene>
    <name evidence="4" type="ORF">RCZ15_02290</name>
    <name evidence="5" type="ORF">RCZ16_07210</name>
</gene>
<dbReference type="AlphaFoldDB" id="A0AAV5ARY1"/>
<accession>A0AAV5ARY1</accession>
<dbReference type="InterPro" id="IPR016047">
    <property type="entry name" value="M23ase_b-sheet_dom"/>
</dbReference>
<organism evidence="4 6">
    <name type="scientific">Capnocytophaga catalasegens</name>
    <dbReference type="NCBI Taxonomy" id="1004260"/>
    <lineage>
        <taxon>Bacteria</taxon>
        <taxon>Pseudomonadati</taxon>
        <taxon>Bacteroidota</taxon>
        <taxon>Flavobacteriia</taxon>
        <taxon>Flavobacteriales</taxon>
        <taxon>Flavobacteriaceae</taxon>
        <taxon>Capnocytophaga</taxon>
    </lineage>
</organism>
<proteinExistence type="predicted"/>
<dbReference type="InterPro" id="IPR050570">
    <property type="entry name" value="Cell_wall_metabolism_enzyme"/>
</dbReference>
<evidence type="ECO:0000256" key="2">
    <source>
        <dbReference type="SAM" id="Phobius"/>
    </source>
</evidence>
<dbReference type="EMBL" id="BQKB01000013">
    <property type="protein sequence ID" value="GJM52404.1"/>
    <property type="molecule type" value="Genomic_DNA"/>
</dbReference>
<dbReference type="Proteomes" id="UP001208692">
    <property type="component" value="Unassembled WGS sequence"/>
</dbReference>
<dbReference type="PANTHER" id="PTHR21666">
    <property type="entry name" value="PEPTIDASE-RELATED"/>
    <property type="match status" value="1"/>
</dbReference>